<dbReference type="AlphaFoldDB" id="A0A124GMM8"/>
<name>A0A124GMM8_PICGL</name>
<organism evidence="1">
    <name type="scientific">Picea glauca</name>
    <name type="common">White spruce</name>
    <name type="synonym">Pinus glauca</name>
    <dbReference type="NCBI Taxonomy" id="3330"/>
    <lineage>
        <taxon>Eukaryota</taxon>
        <taxon>Viridiplantae</taxon>
        <taxon>Streptophyta</taxon>
        <taxon>Embryophyta</taxon>
        <taxon>Tracheophyta</taxon>
        <taxon>Spermatophyta</taxon>
        <taxon>Pinopsida</taxon>
        <taxon>Pinidae</taxon>
        <taxon>Conifers I</taxon>
        <taxon>Pinales</taxon>
        <taxon>Pinaceae</taxon>
        <taxon>Picea</taxon>
    </lineage>
</organism>
<geneLocation type="mitochondrion" evidence="1"/>
<evidence type="ECO:0000313" key="1">
    <source>
        <dbReference type="EMBL" id="KUM46176.1"/>
    </source>
</evidence>
<accession>A0A124GMM8</accession>
<comment type="caution">
    <text evidence="1">The sequence shown here is derived from an EMBL/GenBank/DDBJ whole genome shotgun (WGS) entry which is preliminary data.</text>
</comment>
<dbReference type="EMBL" id="LKAM01000013">
    <property type="protein sequence ID" value="KUM46176.1"/>
    <property type="molecule type" value="Genomic_DNA"/>
</dbReference>
<gene>
    <name evidence="1" type="ORF">ABT39_MTgene1982</name>
</gene>
<sequence length="51" mass="5595">MVLFGLYQRCLGPLVSKLSYRWGRLENSLGWFCGGKVGNILYPACGQSLAA</sequence>
<reference evidence="1" key="1">
    <citation type="journal article" date="2015" name="Genome Biol. Evol.">
        <title>Organellar Genomes of White Spruce (Picea glauca): Assembly and Annotation.</title>
        <authorList>
            <person name="Jackman S.D."/>
            <person name="Warren R.L."/>
            <person name="Gibb E.A."/>
            <person name="Vandervalk B.P."/>
            <person name="Mohamadi H."/>
            <person name="Chu J."/>
            <person name="Raymond A."/>
            <person name="Pleasance S."/>
            <person name="Coope R."/>
            <person name="Wildung M.R."/>
            <person name="Ritland C.E."/>
            <person name="Bousquet J."/>
            <person name="Jones S.J."/>
            <person name="Bohlmann J."/>
            <person name="Birol I."/>
        </authorList>
    </citation>
    <scope>NUCLEOTIDE SEQUENCE [LARGE SCALE GENOMIC DNA]</scope>
    <source>
        <tissue evidence="1">Flushing bud</tissue>
    </source>
</reference>
<proteinExistence type="predicted"/>
<keyword evidence="1" id="KW-0496">Mitochondrion</keyword>
<protein>
    <submittedName>
        <fullName evidence="1">Uncharacterized protein</fullName>
    </submittedName>
</protein>